<protein>
    <submittedName>
        <fullName evidence="3">Uncharacterized protein with FMN-binding domain</fullName>
    </submittedName>
</protein>
<feature type="region of interest" description="Disordered" evidence="1">
    <location>
        <begin position="34"/>
        <end position="90"/>
    </location>
</feature>
<feature type="compositionally biased region" description="Polar residues" evidence="1">
    <location>
        <begin position="109"/>
        <end position="125"/>
    </location>
</feature>
<dbReference type="Gene3D" id="3.90.1010.20">
    <property type="match status" value="1"/>
</dbReference>
<evidence type="ECO:0000256" key="1">
    <source>
        <dbReference type="SAM" id="MobiDB-lite"/>
    </source>
</evidence>
<evidence type="ECO:0000313" key="3">
    <source>
        <dbReference type="EMBL" id="NIH58072.1"/>
    </source>
</evidence>
<feature type="region of interest" description="Disordered" evidence="1">
    <location>
        <begin position="106"/>
        <end position="126"/>
    </location>
</feature>
<reference evidence="3 4" key="1">
    <citation type="submission" date="2020-02" db="EMBL/GenBank/DDBJ databases">
        <title>Sequencing the genomes of 1000 actinobacteria strains.</title>
        <authorList>
            <person name="Klenk H.-P."/>
        </authorList>
    </citation>
    <scope>NUCLEOTIDE SEQUENCE [LARGE SCALE GENOMIC DNA]</scope>
    <source>
        <strain evidence="3 4">DSM 19609</strain>
    </source>
</reference>
<comment type="caution">
    <text evidence="3">The sequence shown here is derived from an EMBL/GenBank/DDBJ whole genome shotgun (WGS) entry which is preliminary data.</text>
</comment>
<evidence type="ECO:0000313" key="4">
    <source>
        <dbReference type="Proteomes" id="UP000749311"/>
    </source>
</evidence>
<dbReference type="SMART" id="SM00900">
    <property type="entry name" value="FMN_bind"/>
    <property type="match status" value="1"/>
</dbReference>
<evidence type="ECO:0000259" key="2">
    <source>
        <dbReference type="SMART" id="SM00900"/>
    </source>
</evidence>
<dbReference type="Pfam" id="PF04205">
    <property type="entry name" value="FMN_bind"/>
    <property type="match status" value="1"/>
</dbReference>
<sequence length="169" mass="16867">MSTRAKIASAVASTGVLLLGWQGGAYALARLGDDESASVQVQESVSPATSSSSPSPTTSASSGTQSASSGSDASSTGLTDGTWTGSPASERYGTWTVTITVQGGRITDVTGSANSSESRSDQINSRAEPILTSEVLSAQSADVDAVSGATYSSRAYLSSLQSALDQASA</sequence>
<dbReference type="InterPro" id="IPR007329">
    <property type="entry name" value="FMN-bd"/>
</dbReference>
<dbReference type="RefSeq" id="WP_208390801.1">
    <property type="nucleotide sequence ID" value="NZ_BAAAOO010000006.1"/>
</dbReference>
<dbReference type="Proteomes" id="UP000749311">
    <property type="component" value="Unassembled WGS sequence"/>
</dbReference>
<accession>A0ABX0SMV4</accession>
<feature type="domain" description="FMN-binding" evidence="2">
    <location>
        <begin position="91"/>
        <end position="167"/>
    </location>
</feature>
<dbReference type="EMBL" id="JAAMOZ010000002">
    <property type="protein sequence ID" value="NIH58072.1"/>
    <property type="molecule type" value="Genomic_DNA"/>
</dbReference>
<proteinExistence type="predicted"/>
<name>A0ABX0SMV4_9ACTN</name>
<feature type="compositionally biased region" description="Low complexity" evidence="1">
    <location>
        <begin position="37"/>
        <end position="82"/>
    </location>
</feature>
<organism evidence="3 4">
    <name type="scientific">Brooklawnia cerclae</name>
    <dbReference type="NCBI Taxonomy" id="349934"/>
    <lineage>
        <taxon>Bacteria</taxon>
        <taxon>Bacillati</taxon>
        <taxon>Actinomycetota</taxon>
        <taxon>Actinomycetes</taxon>
        <taxon>Propionibacteriales</taxon>
        <taxon>Propionibacteriaceae</taxon>
        <taxon>Brooklawnia</taxon>
    </lineage>
</organism>
<keyword evidence="4" id="KW-1185">Reference proteome</keyword>
<gene>
    <name evidence="3" type="ORF">FB473_002764</name>
</gene>